<dbReference type="Pfam" id="PF01725">
    <property type="entry name" value="Ham1p_like"/>
    <property type="match status" value="1"/>
</dbReference>
<comment type="catalytic activity">
    <reaction evidence="8 10">
        <text>dITP + H2O = dIMP + diphosphate + H(+)</text>
        <dbReference type="Rhea" id="RHEA:28342"/>
        <dbReference type="ChEBI" id="CHEBI:15377"/>
        <dbReference type="ChEBI" id="CHEBI:15378"/>
        <dbReference type="ChEBI" id="CHEBI:33019"/>
        <dbReference type="ChEBI" id="CHEBI:61194"/>
        <dbReference type="ChEBI" id="CHEBI:61382"/>
        <dbReference type="EC" id="3.6.1.66"/>
    </reaction>
</comment>
<evidence type="ECO:0000256" key="1">
    <source>
        <dbReference type="ARBA" id="ARBA00008023"/>
    </source>
</evidence>
<gene>
    <name evidence="12" type="ORF">HQ38_09385</name>
    <name evidence="13" type="ORF">NCTC12858_01589</name>
</gene>
<evidence type="ECO:0000256" key="5">
    <source>
        <dbReference type="ARBA" id="ARBA00022801"/>
    </source>
</evidence>
<evidence type="ECO:0000256" key="11">
    <source>
        <dbReference type="RuleBase" id="RU003781"/>
    </source>
</evidence>
<feature type="binding site" evidence="10">
    <location>
        <begin position="8"/>
        <end position="13"/>
    </location>
    <ligand>
        <name>substrate</name>
    </ligand>
</feature>
<evidence type="ECO:0000256" key="6">
    <source>
        <dbReference type="ARBA" id="ARBA00022842"/>
    </source>
</evidence>
<keyword evidence="5 10" id="KW-0378">Hydrolase</keyword>
<feature type="binding site" evidence="10">
    <location>
        <position position="69"/>
    </location>
    <ligand>
        <name>Mg(2+)</name>
        <dbReference type="ChEBI" id="CHEBI:18420"/>
    </ligand>
</feature>
<dbReference type="GO" id="GO:0009146">
    <property type="term" value="P:purine nucleoside triphosphate catabolic process"/>
    <property type="evidence" value="ECO:0007669"/>
    <property type="project" value="UniProtKB-UniRule"/>
</dbReference>
<comment type="catalytic activity">
    <reaction evidence="10">
        <text>ITP + H2O = IMP + diphosphate + H(+)</text>
        <dbReference type="Rhea" id="RHEA:29399"/>
        <dbReference type="ChEBI" id="CHEBI:15377"/>
        <dbReference type="ChEBI" id="CHEBI:15378"/>
        <dbReference type="ChEBI" id="CHEBI:33019"/>
        <dbReference type="ChEBI" id="CHEBI:58053"/>
        <dbReference type="ChEBI" id="CHEBI:61402"/>
        <dbReference type="EC" id="3.6.1.66"/>
    </reaction>
</comment>
<dbReference type="GO" id="GO:0000166">
    <property type="term" value="F:nucleotide binding"/>
    <property type="evidence" value="ECO:0007669"/>
    <property type="project" value="UniProtKB-KW"/>
</dbReference>
<keyword evidence="7 10" id="KW-0546">Nucleotide metabolism</keyword>
<evidence type="ECO:0000313" key="15">
    <source>
        <dbReference type="Proteomes" id="UP000249300"/>
    </source>
</evidence>
<evidence type="ECO:0000313" key="12">
    <source>
        <dbReference type="EMBL" id="KGN93203.1"/>
    </source>
</evidence>
<keyword evidence="3 10" id="KW-0479">Metal-binding</keyword>
<dbReference type="AlphaFoldDB" id="A0A0A2FQA7"/>
<comment type="similarity">
    <text evidence="1 10 11">Belongs to the HAM1 NTPase family.</text>
</comment>
<sequence length="192" mass="21277">MNKLIFATNNPHKLQEVQQMLAGKYRIVSLEELGCHEEIPETADSLQGNALMKARYIHQKYGVYCFADDTGLEVEALDGAPGVYSARYAGEHCSPADNRQKLLAALKEVASPRKARFRTVIALIDEKGEHCFEGAVEGEITTAEYGDAGFGYDPIFKPDGYQQTFAQMTGEQKGEISHRGKAIQNLAEYLNQ</sequence>
<feature type="active site" description="Proton acceptor" evidence="10">
    <location>
        <position position="69"/>
    </location>
</feature>
<evidence type="ECO:0000313" key="14">
    <source>
        <dbReference type="Proteomes" id="UP000030136"/>
    </source>
</evidence>
<protein>
    <recommendedName>
        <fullName evidence="10">dITP/XTP pyrophosphatase</fullName>
        <ecNumber evidence="10">3.6.1.66</ecNumber>
    </recommendedName>
    <alternativeName>
        <fullName evidence="10">Non-canonical purine NTP pyrophosphatase</fullName>
    </alternativeName>
    <alternativeName>
        <fullName evidence="10">Non-standard purine NTP pyrophosphatase</fullName>
    </alternativeName>
    <alternativeName>
        <fullName evidence="10">Nucleoside-triphosphate diphosphatase</fullName>
    </alternativeName>
    <alternativeName>
        <fullName evidence="10">Nucleoside-triphosphate pyrophosphatase</fullName>
        <shortName evidence="10">NTPase</shortName>
    </alternativeName>
</protein>
<feature type="binding site" evidence="10">
    <location>
        <begin position="150"/>
        <end position="153"/>
    </location>
    <ligand>
        <name>substrate</name>
    </ligand>
</feature>
<comment type="catalytic activity">
    <reaction evidence="9 10">
        <text>XTP + H2O = XMP + diphosphate + H(+)</text>
        <dbReference type="Rhea" id="RHEA:28610"/>
        <dbReference type="ChEBI" id="CHEBI:15377"/>
        <dbReference type="ChEBI" id="CHEBI:15378"/>
        <dbReference type="ChEBI" id="CHEBI:33019"/>
        <dbReference type="ChEBI" id="CHEBI:57464"/>
        <dbReference type="ChEBI" id="CHEBI:61314"/>
        <dbReference type="EC" id="3.6.1.66"/>
    </reaction>
</comment>
<dbReference type="KEGG" id="pcre:NCTC12858_01589"/>
<evidence type="ECO:0000313" key="13">
    <source>
        <dbReference type="EMBL" id="SQH73723.1"/>
    </source>
</evidence>
<feature type="binding site" evidence="10">
    <location>
        <position position="70"/>
    </location>
    <ligand>
        <name>substrate</name>
    </ligand>
</feature>
<evidence type="ECO:0000256" key="3">
    <source>
        <dbReference type="ARBA" id="ARBA00022723"/>
    </source>
</evidence>
<accession>A0A0A2FQA7</accession>
<evidence type="ECO:0000256" key="2">
    <source>
        <dbReference type="ARBA" id="ARBA00011738"/>
    </source>
</evidence>
<dbReference type="GO" id="GO:0035870">
    <property type="term" value="F:dITP diphosphatase activity"/>
    <property type="evidence" value="ECO:0007669"/>
    <property type="project" value="UniProtKB-UniRule"/>
</dbReference>
<evidence type="ECO:0000256" key="7">
    <source>
        <dbReference type="ARBA" id="ARBA00023080"/>
    </source>
</evidence>
<proteinExistence type="inferred from homology"/>
<dbReference type="EMBL" id="JQJC01000028">
    <property type="protein sequence ID" value="KGN93203.1"/>
    <property type="molecule type" value="Genomic_DNA"/>
</dbReference>
<comment type="cofactor">
    <cofactor evidence="10">
        <name>Mg(2+)</name>
        <dbReference type="ChEBI" id="CHEBI:18420"/>
    </cofactor>
    <text evidence="10">Binds 1 Mg(2+) ion per subunit.</text>
</comment>
<name>A0A0A2FQA7_9PORP</name>
<dbReference type="PANTHER" id="PTHR11067:SF9">
    <property type="entry name" value="INOSINE TRIPHOSPHATE PYROPHOSPHATASE"/>
    <property type="match status" value="1"/>
</dbReference>
<comment type="subunit">
    <text evidence="2 10">Homodimer.</text>
</comment>
<evidence type="ECO:0000256" key="4">
    <source>
        <dbReference type="ARBA" id="ARBA00022741"/>
    </source>
</evidence>
<dbReference type="GO" id="GO:0017111">
    <property type="term" value="F:ribonucleoside triphosphate phosphatase activity"/>
    <property type="evidence" value="ECO:0007669"/>
    <property type="project" value="InterPro"/>
</dbReference>
<dbReference type="GO" id="GO:0046872">
    <property type="term" value="F:metal ion binding"/>
    <property type="evidence" value="ECO:0007669"/>
    <property type="project" value="UniProtKB-KW"/>
</dbReference>
<dbReference type="HAMAP" id="MF_01405">
    <property type="entry name" value="Non_canon_purine_NTPase"/>
    <property type="match status" value="1"/>
</dbReference>
<dbReference type="InterPro" id="IPR029001">
    <property type="entry name" value="ITPase-like_fam"/>
</dbReference>
<dbReference type="EC" id="3.6.1.66" evidence="10"/>
<dbReference type="GO" id="GO:0036220">
    <property type="term" value="F:ITP diphosphatase activity"/>
    <property type="evidence" value="ECO:0007669"/>
    <property type="project" value="UniProtKB-UniRule"/>
</dbReference>
<dbReference type="FunFam" id="3.90.950.10:FF:000001">
    <property type="entry name" value="dITP/XTP pyrophosphatase"/>
    <property type="match status" value="1"/>
</dbReference>
<dbReference type="SUPFAM" id="SSF52972">
    <property type="entry name" value="ITPase-like"/>
    <property type="match status" value="1"/>
</dbReference>
<dbReference type="InterPro" id="IPR002637">
    <property type="entry name" value="RdgB/HAM1"/>
</dbReference>
<dbReference type="Proteomes" id="UP000249300">
    <property type="component" value="Chromosome 1"/>
</dbReference>
<dbReference type="Gene3D" id="3.90.950.10">
    <property type="match status" value="1"/>
</dbReference>
<dbReference type="NCBIfam" id="NF011398">
    <property type="entry name" value="PRK14823.1"/>
    <property type="match status" value="1"/>
</dbReference>
<dbReference type="EMBL" id="LS483447">
    <property type="protein sequence ID" value="SQH73723.1"/>
    <property type="molecule type" value="Genomic_DNA"/>
</dbReference>
<feature type="binding site" evidence="10">
    <location>
        <begin position="178"/>
        <end position="179"/>
    </location>
    <ligand>
        <name>substrate</name>
    </ligand>
</feature>
<dbReference type="Proteomes" id="UP000030136">
    <property type="component" value="Unassembled WGS sequence"/>
</dbReference>
<dbReference type="GO" id="GO:0009117">
    <property type="term" value="P:nucleotide metabolic process"/>
    <property type="evidence" value="ECO:0007669"/>
    <property type="project" value="UniProtKB-KW"/>
</dbReference>
<dbReference type="GO" id="GO:0036222">
    <property type="term" value="F:XTP diphosphatase activity"/>
    <property type="evidence" value="ECO:0007669"/>
    <property type="project" value="UniProtKB-UniRule"/>
</dbReference>
<organism evidence="13 15">
    <name type="scientific">Porphyromonas crevioricanis</name>
    <dbReference type="NCBI Taxonomy" id="393921"/>
    <lineage>
        <taxon>Bacteria</taxon>
        <taxon>Pseudomonadati</taxon>
        <taxon>Bacteroidota</taxon>
        <taxon>Bacteroidia</taxon>
        <taxon>Bacteroidales</taxon>
        <taxon>Porphyromonadaceae</taxon>
        <taxon>Porphyromonas</taxon>
    </lineage>
</organism>
<reference evidence="13 15" key="2">
    <citation type="submission" date="2018-06" db="EMBL/GenBank/DDBJ databases">
        <authorList>
            <consortium name="Pathogen Informatics"/>
            <person name="Doyle S."/>
        </authorList>
    </citation>
    <scope>NUCLEOTIDE SEQUENCE [LARGE SCALE GENOMIC DNA]</scope>
    <source>
        <strain evidence="13 15">NCTC12858</strain>
    </source>
</reference>
<comment type="caution">
    <text evidence="10">Lacks conserved residue(s) required for the propagation of feature annotation.</text>
</comment>
<reference evidence="12 14" key="1">
    <citation type="submission" date="2014-08" db="EMBL/GenBank/DDBJ databases">
        <title>Porphyromonas crevioricanis strain:COT-253_OH1447 Genome sequencing.</title>
        <authorList>
            <person name="Wallis C."/>
            <person name="Deusch O."/>
            <person name="O'Flynn C."/>
            <person name="Davis I."/>
            <person name="Jospin G."/>
            <person name="Darling A.E."/>
            <person name="Coil D.A."/>
            <person name="Alexiev A."/>
            <person name="Horsfall A."/>
            <person name="Kirkwood N."/>
            <person name="Harris S."/>
            <person name="Eisen J.A."/>
        </authorList>
    </citation>
    <scope>NUCLEOTIDE SEQUENCE [LARGE SCALE GENOMIC DNA]</scope>
    <source>
        <strain evidence="14">COT-253 OH1447</strain>
        <strain evidence="12">COT-253_OH1447</strain>
    </source>
</reference>
<evidence type="ECO:0000256" key="8">
    <source>
        <dbReference type="ARBA" id="ARBA00051875"/>
    </source>
</evidence>
<keyword evidence="6 10" id="KW-0460">Magnesium</keyword>
<dbReference type="GO" id="GO:0005829">
    <property type="term" value="C:cytosol"/>
    <property type="evidence" value="ECO:0007669"/>
    <property type="project" value="TreeGrafter"/>
</dbReference>
<dbReference type="PANTHER" id="PTHR11067">
    <property type="entry name" value="INOSINE TRIPHOSPHATE PYROPHOSPHATASE/HAM1 PROTEIN"/>
    <property type="match status" value="1"/>
</dbReference>
<evidence type="ECO:0000256" key="9">
    <source>
        <dbReference type="ARBA" id="ARBA00052017"/>
    </source>
</evidence>
<dbReference type="STRING" id="393921.HQ45_08155"/>
<keyword evidence="15" id="KW-1185">Reference proteome</keyword>
<dbReference type="NCBIfam" id="TIGR00042">
    <property type="entry name" value="RdgB/HAM1 family non-canonical purine NTP pyrophosphatase"/>
    <property type="match status" value="1"/>
</dbReference>
<dbReference type="eggNOG" id="COG0127">
    <property type="taxonomic scope" value="Bacteria"/>
</dbReference>
<dbReference type="CDD" id="cd00515">
    <property type="entry name" value="HAM1"/>
    <property type="match status" value="1"/>
</dbReference>
<feature type="binding site" evidence="10">
    <location>
        <position position="173"/>
    </location>
    <ligand>
        <name>substrate</name>
    </ligand>
</feature>
<comment type="function">
    <text evidence="10">Pyrophosphatase that catalyzes the hydrolysis of nucleoside triphosphates to their monophosphate derivatives, with a high preference for the non-canonical purine nucleotides XTP (xanthosine triphosphate), dITP (deoxyinosine triphosphate) and ITP. Seems to function as a house-cleaning enzyme that removes non-canonical purine nucleotides from the nucleotide pool, thus preventing their incorporation into DNA/RNA and avoiding chromosomal lesions.</text>
</comment>
<dbReference type="InterPro" id="IPR020922">
    <property type="entry name" value="dITP/XTP_pyrophosphatase"/>
</dbReference>
<dbReference type="OrthoDB" id="9807456at2"/>
<keyword evidence="4 10" id="KW-0547">Nucleotide-binding</keyword>
<evidence type="ECO:0000256" key="10">
    <source>
        <dbReference type="HAMAP-Rule" id="MF_01405"/>
    </source>
</evidence>
<dbReference type="RefSeq" id="WP_023937015.1">
    <property type="nucleotide sequence ID" value="NZ_FUXH01000013.1"/>
</dbReference>